<evidence type="ECO:0000313" key="2">
    <source>
        <dbReference type="Proteomes" id="UP000683360"/>
    </source>
</evidence>
<dbReference type="Proteomes" id="UP000683360">
    <property type="component" value="Unassembled WGS sequence"/>
</dbReference>
<keyword evidence="2" id="KW-1185">Reference proteome</keyword>
<organism evidence="1 2">
    <name type="scientific">Mytilus edulis</name>
    <name type="common">Blue mussel</name>
    <dbReference type="NCBI Taxonomy" id="6550"/>
    <lineage>
        <taxon>Eukaryota</taxon>
        <taxon>Metazoa</taxon>
        <taxon>Spiralia</taxon>
        <taxon>Lophotrochozoa</taxon>
        <taxon>Mollusca</taxon>
        <taxon>Bivalvia</taxon>
        <taxon>Autobranchia</taxon>
        <taxon>Pteriomorphia</taxon>
        <taxon>Mytilida</taxon>
        <taxon>Mytiloidea</taxon>
        <taxon>Mytilidae</taxon>
        <taxon>Mytilinae</taxon>
        <taxon>Mytilus</taxon>
    </lineage>
</organism>
<proteinExistence type="predicted"/>
<accession>A0A8S3UKT9</accession>
<dbReference type="PANTHER" id="PTHR19446">
    <property type="entry name" value="REVERSE TRANSCRIPTASES"/>
    <property type="match status" value="1"/>
</dbReference>
<protein>
    <recommendedName>
        <fullName evidence="3">Endonuclease-reverse transcriptase</fullName>
    </recommendedName>
</protein>
<dbReference type="OrthoDB" id="6145148at2759"/>
<evidence type="ECO:0008006" key="3">
    <source>
        <dbReference type="Google" id="ProtNLM"/>
    </source>
</evidence>
<evidence type="ECO:0000313" key="1">
    <source>
        <dbReference type="EMBL" id="CAG2246715.1"/>
    </source>
</evidence>
<gene>
    <name evidence="1" type="ORF">MEDL_58679</name>
</gene>
<name>A0A8S3UKT9_MYTED</name>
<reference evidence="1" key="1">
    <citation type="submission" date="2021-03" db="EMBL/GenBank/DDBJ databases">
        <authorList>
            <person name="Bekaert M."/>
        </authorList>
    </citation>
    <scope>NUCLEOTIDE SEQUENCE</scope>
</reference>
<dbReference type="AlphaFoldDB" id="A0A8S3UKT9"/>
<comment type="caution">
    <text evidence="1">The sequence shown here is derived from an EMBL/GenBank/DDBJ whole genome shotgun (WGS) entry which is preliminary data.</text>
</comment>
<dbReference type="EMBL" id="CAJPWZ010002881">
    <property type="protein sequence ID" value="CAG2246715.1"/>
    <property type="molecule type" value="Genomic_DNA"/>
</dbReference>
<sequence length="265" mass="30720">MKLRKVYTMKNSSRVKYNVNFLREKTEKEQFNITLSNKFQLLEELDNIEDQWSQIKEKEVRQCVRKDKRAYIENLASQAEEAANMRNMKDLYDTTKKLAGKFRQTGQQVKDKNGKVLTTIEEQIARWAEYFKELLNRPPPANTPVINKADEELHINLNLPTKVEIKQAVKKLKSGKAAGPDNIPPEALKASPDLTANLLHKLFSDIWQQEEMPQEWNEGHLIKLPKKGNLKECKNYRGIALLSVAAKVLNRILLIRLRKATQNLK</sequence>